<evidence type="ECO:0000313" key="3">
    <source>
        <dbReference type="EMBL" id="SDT87059.1"/>
    </source>
</evidence>
<sequence>MIKPLLVACCCLLPASGLLADSSPRLISAGASLTAVLQQLELADYLVGVDSTSEPLFAAEAPAVVGYQRQLGSEGVLSLRPQVLIGTEEMGPPAVLTQLRQAGVEIMLLSAEPSMEALYDNITRLAERFDRVPQGQQLRADLQQQLAALPPRPETPPQALFLLSHSAGSLLVAGRHTAGGSLLELGGMHNPMASRFSQYRALSAEAFIGMAPHWLVTTTQSIEFAGGSQRLLALHPALAATPAGRRQQVMGVDGKLMVGGFSPAITDTLGQLRLAALDGESPSMTHAD</sequence>
<dbReference type="OrthoDB" id="9797736at2"/>
<accession>A0A1H2DW35</accession>
<feature type="signal peptide" evidence="1">
    <location>
        <begin position="1"/>
        <end position="20"/>
    </location>
</feature>
<dbReference type="PANTHER" id="PTHR30535">
    <property type="entry name" value="VITAMIN B12-BINDING PROTEIN"/>
    <property type="match status" value="1"/>
</dbReference>
<dbReference type="STRING" id="1434072.SAMN05216210_0015"/>
<keyword evidence="1" id="KW-0732">Signal</keyword>
<dbReference type="Proteomes" id="UP000243924">
    <property type="component" value="Chromosome I"/>
</dbReference>
<organism evidence="3 4">
    <name type="scientific">Halopseudomonas salegens</name>
    <dbReference type="NCBI Taxonomy" id="1434072"/>
    <lineage>
        <taxon>Bacteria</taxon>
        <taxon>Pseudomonadati</taxon>
        <taxon>Pseudomonadota</taxon>
        <taxon>Gammaproteobacteria</taxon>
        <taxon>Pseudomonadales</taxon>
        <taxon>Pseudomonadaceae</taxon>
        <taxon>Halopseudomonas</taxon>
    </lineage>
</organism>
<dbReference type="SUPFAM" id="SSF53807">
    <property type="entry name" value="Helical backbone' metal receptor"/>
    <property type="match status" value="1"/>
</dbReference>
<feature type="chain" id="PRO_5009272432" evidence="1">
    <location>
        <begin position="21"/>
        <end position="288"/>
    </location>
</feature>
<protein>
    <submittedName>
        <fullName evidence="3">Iron complex transport system substrate-binding protein</fullName>
    </submittedName>
</protein>
<dbReference type="PROSITE" id="PS50983">
    <property type="entry name" value="FE_B12_PBP"/>
    <property type="match status" value="1"/>
</dbReference>
<reference evidence="4" key="1">
    <citation type="submission" date="2016-10" db="EMBL/GenBank/DDBJ databases">
        <authorList>
            <person name="Varghese N."/>
            <person name="Submissions S."/>
        </authorList>
    </citation>
    <scope>NUCLEOTIDE SEQUENCE [LARGE SCALE GENOMIC DNA]</scope>
    <source>
        <strain evidence="4">CECT 8338</strain>
    </source>
</reference>
<dbReference type="Gene3D" id="3.40.50.1980">
    <property type="entry name" value="Nitrogenase molybdenum iron protein domain"/>
    <property type="match status" value="2"/>
</dbReference>
<dbReference type="PANTHER" id="PTHR30535:SF4">
    <property type="entry name" value="HEMIN-BINDING PERIPLASMIC PROTEIN HMUT"/>
    <property type="match status" value="1"/>
</dbReference>
<keyword evidence="4" id="KW-1185">Reference proteome</keyword>
<feature type="domain" description="Fe/B12 periplasmic-binding" evidence="2">
    <location>
        <begin position="25"/>
        <end position="280"/>
    </location>
</feature>
<name>A0A1H2DW35_9GAMM</name>
<dbReference type="EMBL" id="LT629787">
    <property type="protein sequence ID" value="SDT87059.1"/>
    <property type="molecule type" value="Genomic_DNA"/>
</dbReference>
<dbReference type="RefSeq" id="WP_092382959.1">
    <property type="nucleotide sequence ID" value="NZ_LT629787.1"/>
</dbReference>
<proteinExistence type="predicted"/>
<gene>
    <name evidence="3" type="ORF">SAMN05216210_0015</name>
</gene>
<evidence type="ECO:0000259" key="2">
    <source>
        <dbReference type="PROSITE" id="PS50983"/>
    </source>
</evidence>
<dbReference type="AlphaFoldDB" id="A0A1H2DW35"/>
<evidence type="ECO:0000313" key="4">
    <source>
        <dbReference type="Proteomes" id="UP000243924"/>
    </source>
</evidence>
<evidence type="ECO:0000256" key="1">
    <source>
        <dbReference type="SAM" id="SignalP"/>
    </source>
</evidence>
<dbReference type="InterPro" id="IPR050902">
    <property type="entry name" value="ABC_Transporter_SBP"/>
</dbReference>
<dbReference type="InterPro" id="IPR002491">
    <property type="entry name" value="ABC_transptr_periplasmic_BD"/>
</dbReference>
<dbReference type="Pfam" id="PF01497">
    <property type="entry name" value="Peripla_BP_2"/>
    <property type="match status" value="1"/>
</dbReference>